<keyword evidence="4" id="KW-1185">Reference proteome</keyword>
<sequence>MKKQLLILLFSVIVLNANAQNWGGGIDEQDFNWGFSFQYIASEFKLTRAPNWQDIFLDYEQNNRPITDKLNAISSPISAGFGIGFVMNYKLTKNFDLRSTPTLVFTDRLVDYQYALPSLNVPSDFTDGKWQQKVSATMVDLPLGIKFKSERRKDFRAYLLLGAKYSLDLASGKKVNDEDKALIYKLLKNKKNFASYEAAIGFDLYFEYFKMSPELKVSHSFGDVLRHENHPFSTPIDKAILRNFTFSLFFE</sequence>
<feature type="chain" id="PRO_5047228958" evidence="1">
    <location>
        <begin position="20"/>
        <end position="251"/>
    </location>
</feature>
<reference evidence="3 4" key="1">
    <citation type="submission" date="2024-12" db="EMBL/GenBank/DDBJ databases">
        <authorList>
            <person name="Hu S."/>
        </authorList>
    </citation>
    <scope>NUCLEOTIDE SEQUENCE [LARGE SCALE GENOMIC DNA]</scope>
    <source>
        <strain evidence="3 4">P-25</strain>
    </source>
</reference>
<comment type="caution">
    <text evidence="3">The sequence shown here is derived from an EMBL/GenBank/DDBJ whole genome shotgun (WGS) entry which is preliminary data.</text>
</comment>
<organism evidence="3 4">
    <name type="scientific">Pedobacter helvus</name>
    <dbReference type="NCBI Taxonomy" id="2563444"/>
    <lineage>
        <taxon>Bacteria</taxon>
        <taxon>Pseudomonadati</taxon>
        <taxon>Bacteroidota</taxon>
        <taxon>Sphingobacteriia</taxon>
        <taxon>Sphingobacteriales</taxon>
        <taxon>Sphingobacteriaceae</taxon>
        <taxon>Pedobacter</taxon>
    </lineage>
</organism>
<evidence type="ECO:0000313" key="4">
    <source>
        <dbReference type="Proteomes" id="UP001517367"/>
    </source>
</evidence>
<dbReference type="Proteomes" id="UP001517367">
    <property type="component" value="Unassembled WGS sequence"/>
</dbReference>
<name>A0ABW9JFA5_9SPHI</name>
<evidence type="ECO:0000313" key="3">
    <source>
        <dbReference type="EMBL" id="MFN0290851.1"/>
    </source>
</evidence>
<dbReference type="RefSeq" id="WP_138730068.1">
    <property type="nucleotide sequence ID" value="NZ_SRMP02000006.1"/>
</dbReference>
<keyword evidence="1" id="KW-0732">Signal</keyword>
<dbReference type="EMBL" id="SRMP02000006">
    <property type="protein sequence ID" value="MFN0290851.1"/>
    <property type="molecule type" value="Genomic_DNA"/>
</dbReference>
<evidence type="ECO:0000259" key="2">
    <source>
        <dbReference type="Pfam" id="PF13568"/>
    </source>
</evidence>
<gene>
    <name evidence="3" type="ORF">E5L68_005585</name>
</gene>
<dbReference type="Pfam" id="PF13568">
    <property type="entry name" value="OMP_b-brl_2"/>
    <property type="match status" value="1"/>
</dbReference>
<feature type="signal peptide" evidence="1">
    <location>
        <begin position="1"/>
        <end position="19"/>
    </location>
</feature>
<proteinExistence type="predicted"/>
<protein>
    <submittedName>
        <fullName evidence="3">Outer membrane beta-barrel protein</fullName>
    </submittedName>
</protein>
<evidence type="ECO:0000256" key="1">
    <source>
        <dbReference type="SAM" id="SignalP"/>
    </source>
</evidence>
<accession>A0ABW9JFA5</accession>
<dbReference type="InterPro" id="IPR025665">
    <property type="entry name" value="Beta-barrel_OMP_2"/>
</dbReference>
<feature type="domain" description="Outer membrane protein beta-barrel" evidence="2">
    <location>
        <begin position="31"/>
        <end position="225"/>
    </location>
</feature>